<sequence length="674" mass="76453">MLRRDALSWLCVWLWLWLTAAWPGAAAARAPSIAERLRDDPDLSQLYALLERTPAANSTLAYRQATVFAPTNQAFQNFERREIREDALMLYHMTNTAHTLEQLGGSVLSELDGSPPLWVTRRRRPGASEEVYINNALVLAARSNFVTQNAAGKQHVLHVVDEVLTPVTTSATAPAQLQLYNPDAFQFLNQSENFDIGKHRVRSFRQRVYFNKKESVFEALGKFTFFVPVDEGFKPPPRPEKIDQKVIDGHVVPGHVLFTRPTPAGQAFDTLAFGDMLRVSVSLAKESDGKIYVKSDTILGDKSHGNGVVMAEIVHPNIPVKNGVVHLIHRPLMVVDNTVKQFLEEKEDGPLYKFYEVIMDLGGDFMQRITNMKELTLFAPSNAAWTDAYINKLLQDKPRLREILDLHLVEERLPVEEIVKNNKNQLFQVPTAIEHKNLYFNVIPGDHNYTLTVEGGGVNATVIQPNIAATNGIVHIIDRVLGVPYTTVKEKLATDPMLNQTFHLGETDHFNEQLGDKSKRFTYFVPRDLAWKKLEIRFPSTHKKLFMKDYNYHVRQILERHLVVSDQAFTMANLKLRSQNNTEVLPTIRDHLRIKVKELEKKPDEKHQPPGYVIEWEGEKVTVFRPDVECTNGIIHVIDSVLLKERDVSVTGSNAAAPLLLSHLVMLVTAWLLL</sequence>
<proteinExistence type="predicted"/>
<feature type="domain" description="FAS1" evidence="2">
    <location>
        <begin position="181"/>
        <end position="332"/>
    </location>
</feature>
<dbReference type="PANTHER" id="PTHR10900:SF80">
    <property type="entry name" value="FASCICLIN-1"/>
    <property type="match status" value="1"/>
</dbReference>
<dbReference type="Proteomes" id="UP001378592">
    <property type="component" value="Unassembled WGS sequence"/>
</dbReference>
<keyword evidence="4" id="KW-1185">Reference proteome</keyword>
<dbReference type="SUPFAM" id="SSF82153">
    <property type="entry name" value="FAS1 domain"/>
    <property type="match status" value="4"/>
</dbReference>
<dbReference type="InterPro" id="IPR050904">
    <property type="entry name" value="Adhesion/Biosynth-related"/>
</dbReference>
<protein>
    <recommendedName>
        <fullName evidence="2">FAS1 domain-containing protein</fullName>
    </recommendedName>
</protein>
<name>A0AAN9Z2P8_9ORTH</name>
<evidence type="ECO:0000313" key="4">
    <source>
        <dbReference type="Proteomes" id="UP001378592"/>
    </source>
</evidence>
<dbReference type="InterPro" id="IPR000782">
    <property type="entry name" value="FAS1_domain"/>
</dbReference>
<feature type="signal peptide" evidence="1">
    <location>
        <begin position="1"/>
        <end position="27"/>
    </location>
</feature>
<evidence type="ECO:0000256" key="1">
    <source>
        <dbReference type="SAM" id="SignalP"/>
    </source>
</evidence>
<dbReference type="Gene3D" id="2.30.180.10">
    <property type="entry name" value="FAS1 domain"/>
    <property type="match status" value="4"/>
</dbReference>
<feature type="domain" description="FAS1" evidence="2">
    <location>
        <begin position="338"/>
        <end position="481"/>
    </location>
</feature>
<dbReference type="Pfam" id="PF02469">
    <property type="entry name" value="Fasciclin"/>
    <property type="match status" value="4"/>
</dbReference>
<feature type="chain" id="PRO_5043053392" description="FAS1 domain-containing protein" evidence="1">
    <location>
        <begin position="28"/>
        <end position="674"/>
    </location>
</feature>
<comment type="caution">
    <text evidence="3">The sequence shown here is derived from an EMBL/GenBank/DDBJ whole genome shotgun (WGS) entry which is preliminary data.</text>
</comment>
<organism evidence="3 4">
    <name type="scientific">Gryllus longicercus</name>
    <dbReference type="NCBI Taxonomy" id="2509291"/>
    <lineage>
        <taxon>Eukaryota</taxon>
        <taxon>Metazoa</taxon>
        <taxon>Ecdysozoa</taxon>
        <taxon>Arthropoda</taxon>
        <taxon>Hexapoda</taxon>
        <taxon>Insecta</taxon>
        <taxon>Pterygota</taxon>
        <taxon>Neoptera</taxon>
        <taxon>Polyneoptera</taxon>
        <taxon>Orthoptera</taxon>
        <taxon>Ensifera</taxon>
        <taxon>Gryllidea</taxon>
        <taxon>Grylloidea</taxon>
        <taxon>Gryllidae</taxon>
        <taxon>Gryllinae</taxon>
        <taxon>Gryllus</taxon>
    </lineage>
</organism>
<dbReference type="PROSITE" id="PS50213">
    <property type="entry name" value="FAS1"/>
    <property type="match status" value="4"/>
</dbReference>
<evidence type="ECO:0000313" key="3">
    <source>
        <dbReference type="EMBL" id="KAK7793958.1"/>
    </source>
</evidence>
<dbReference type="InterPro" id="IPR036378">
    <property type="entry name" value="FAS1_dom_sf"/>
</dbReference>
<reference evidence="3 4" key="1">
    <citation type="submission" date="2024-03" db="EMBL/GenBank/DDBJ databases">
        <title>The genome assembly and annotation of the cricket Gryllus longicercus Weissman &amp; Gray.</title>
        <authorList>
            <person name="Szrajer S."/>
            <person name="Gray D."/>
            <person name="Ylla G."/>
        </authorList>
    </citation>
    <scope>NUCLEOTIDE SEQUENCE [LARGE SCALE GENOMIC DNA]</scope>
    <source>
        <strain evidence="3">DAG 2021-001</strain>
        <tissue evidence="3">Whole body minus gut</tissue>
    </source>
</reference>
<keyword evidence="1" id="KW-0732">Signal</keyword>
<dbReference type="PANTHER" id="PTHR10900">
    <property type="entry name" value="PERIOSTIN-RELATED"/>
    <property type="match status" value="1"/>
</dbReference>
<evidence type="ECO:0000259" key="2">
    <source>
        <dbReference type="PROSITE" id="PS50213"/>
    </source>
</evidence>
<dbReference type="EMBL" id="JAZDUA010000354">
    <property type="protein sequence ID" value="KAK7793958.1"/>
    <property type="molecule type" value="Genomic_DNA"/>
</dbReference>
<accession>A0AAN9Z2P8</accession>
<dbReference type="GO" id="GO:0005615">
    <property type="term" value="C:extracellular space"/>
    <property type="evidence" value="ECO:0007669"/>
    <property type="project" value="TreeGrafter"/>
</dbReference>
<gene>
    <name evidence="3" type="ORF">R5R35_005820</name>
</gene>
<dbReference type="SMART" id="SM00554">
    <property type="entry name" value="FAS1"/>
    <property type="match status" value="4"/>
</dbReference>
<feature type="domain" description="FAS1" evidence="2">
    <location>
        <begin position="485"/>
        <end position="642"/>
    </location>
</feature>
<dbReference type="AlphaFoldDB" id="A0AAN9Z2P8"/>
<feature type="domain" description="FAS1" evidence="2">
    <location>
        <begin position="30"/>
        <end position="164"/>
    </location>
</feature>